<organism evidence="2 3">
    <name type="scientific">Pseudidiomarina maritima</name>
    <dbReference type="NCBI Taxonomy" id="519453"/>
    <lineage>
        <taxon>Bacteria</taxon>
        <taxon>Pseudomonadati</taxon>
        <taxon>Pseudomonadota</taxon>
        <taxon>Gammaproteobacteria</taxon>
        <taxon>Alteromonadales</taxon>
        <taxon>Idiomarinaceae</taxon>
        <taxon>Pseudidiomarina</taxon>
    </lineage>
</organism>
<dbReference type="OrthoDB" id="9801056at2"/>
<name>A0A317PXN2_9GAMM</name>
<feature type="domain" description="NAD-dependent epimerase/dehydratase" evidence="1">
    <location>
        <begin position="3"/>
        <end position="176"/>
    </location>
</feature>
<dbReference type="SUPFAM" id="SSF51735">
    <property type="entry name" value="NAD(P)-binding Rossmann-fold domains"/>
    <property type="match status" value="1"/>
</dbReference>
<dbReference type="InterPro" id="IPR036291">
    <property type="entry name" value="NAD(P)-bd_dom_sf"/>
</dbReference>
<dbReference type="AlphaFoldDB" id="A0A317PXN2"/>
<reference evidence="2 3" key="1">
    <citation type="submission" date="2018-05" db="EMBL/GenBank/DDBJ databases">
        <title>Freshwater and sediment microbial communities from various areas in North America, analyzing microbe dynamics in response to fracking.</title>
        <authorList>
            <person name="Lamendella R."/>
        </authorList>
    </citation>
    <scope>NUCLEOTIDE SEQUENCE [LARGE SCALE GENOMIC DNA]</scope>
    <source>
        <strain evidence="2 3">125B1</strain>
    </source>
</reference>
<dbReference type="Proteomes" id="UP000246964">
    <property type="component" value="Unassembled WGS sequence"/>
</dbReference>
<gene>
    <name evidence="2" type="ORF">DET45_12510</name>
</gene>
<proteinExistence type="predicted"/>
<accession>A0A317PXN2</accession>
<keyword evidence="3" id="KW-1185">Reference proteome</keyword>
<evidence type="ECO:0000313" key="3">
    <source>
        <dbReference type="Proteomes" id="UP000246964"/>
    </source>
</evidence>
<comment type="caution">
    <text evidence="2">The sequence shown here is derived from an EMBL/GenBank/DDBJ whole genome shotgun (WGS) entry which is preliminary data.</text>
</comment>
<protein>
    <submittedName>
        <fullName evidence="2">UDP-glucose 4-epimerase</fullName>
    </submittedName>
</protein>
<dbReference type="InterPro" id="IPR050177">
    <property type="entry name" value="Lipid_A_modif_metabolic_enz"/>
</dbReference>
<evidence type="ECO:0000259" key="1">
    <source>
        <dbReference type="Pfam" id="PF01370"/>
    </source>
</evidence>
<dbReference type="Pfam" id="PF01370">
    <property type="entry name" value="Epimerase"/>
    <property type="match status" value="1"/>
</dbReference>
<evidence type="ECO:0000313" key="2">
    <source>
        <dbReference type="EMBL" id="PWW07875.1"/>
    </source>
</evidence>
<dbReference type="InterPro" id="IPR001509">
    <property type="entry name" value="Epimerase_deHydtase"/>
</dbReference>
<dbReference type="CDD" id="cd05240">
    <property type="entry name" value="UDP_G4E_3_SDR_e"/>
    <property type="match status" value="1"/>
</dbReference>
<dbReference type="EMBL" id="QGTT01000025">
    <property type="protein sequence ID" value="PWW07875.1"/>
    <property type="molecule type" value="Genomic_DNA"/>
</dbReference>
<dbReference type="PANTHER" id="PTHR43245">
    <property type="entry name" value="BIFUNCTIONAL POLYMYXIN RESISTANCE PROTEIN ARNA"/>
    <property type="match status" value="1"/>
</dbReference>
<dbReference type="Gene3D" id="3.40.50.720">
    <property type="entry name" value="NAD(P)-binding Rossmann-like Domain"/>
    <property type="match status" value="1"/>
</dbReference>
<sequence>MTILITGSEGYLGQALIQRLSEHSIIGIDIRQHAREPAANYQFVPMDIRDPALTKLMQHHHISHVIHLASVMQASADPARDYDIDVNGTANVLQACCQAHVSHLTITSSGAAYGYHADNPTWLSETDALRGNPSFAYSHHKRLIEELLAEYRQRQPQLQQLVLRPGTVLGANTDNQITALFKAKRLLAIQGSPSPFVFIWDQDVINIIAQGVTRSSTGIYNLAGDGAMTITEIATALNKPLLTLPAWLLRAALHIGQRLKLTRYSAEQVDFLRYRPVLSNQALKQEFGYTPALSSRATFDYFIQHNLQQKLPR</sequence>
<dbReference type="RefSeq" id="WP_110076930.1">
    <property type="nucleotide sequence ID" value="NZ_QGTT01000025.1"/>
</dbReference>